<feature type="region of interest" description="Disordered" evidence="2">
    <location>
        <begin position="1"/>
        <end position="90"/>
    </location>
</feature>
<dbReference type="EMBL" id="JBGBZA010000001">
    <property type="protein sequence ID" value="MEY9313439.1"/>
    <property type="molecule type" value="Genomic_DNA"/>
</dbReference>
<dbReference type="PROSITE" id="PS50878">
    <property type="entry name" value="RT_POL"/>
    <property type="match status" value="1"/>
</dbReference>
<keyword evidence="4" id="KW-0695">RNA-directed DNA polymerase</keyword>
<keyword evidence="4" id="KW-0548">Nucleotidyltransferase</keyword>
<evidence type="ECO:0000256" key="2">
    <source>
        <dbReference type="SAM" id="MobiDB-lite"/>
    </source>
</evidence>
<evidence type="ECO:0000256" key="1">
    <source>
        <dbReference type="ARBA" id="ARBA00034120"/>
    </source>
</evidence>
<name>A0ABV4EQM5_BRAEL</name>
<sequence length="526" mass="60816">MRGNPSHRNWEISSSPEGEQSSGRLGKAECRKPSTTVDEKSDVCTVPMNDLNKSDGSTPMLAEGPEGRRAAKGNSKHPPVPRTQSRTSASTRLDVIRELARRNRKTRFTALMHHVTRELLTESFRGLKHSAASGVDGVTWRDYEEGLDERIEVLWDAVQSGRYRALPSRRVYIPKINGKLRPLGIAALEDKIVQHAVTTVLNAIYEVDFLGFSYGFREGRSQHQALDALWIGIHQKRVNWVLDADIRSFFDTIDHGWMMQFLEHRMIADRRLLRLIRKWLTAGVVEGGLKSVARVGTPQGAVISPLLANIYLHYVFDLWTHQWRSKSARRDVIVVRYADDSVMGFETKSEALHFLDALRERMAKFGLSLNEEKTRVLEFGRYAAERRARRGQRRPETFDFLGFTHICAVTRINPHFTIRRVTIASRLRATLSAIRHDLMKRRHAPIGETGVWLRRVMQGYLNYHAIPGNLKRLGMFRAEVCRAWLRSLRRRSQRSRMTWERFRRFIGRYIPKVRARHPHPNPRYTS</sequence>
<comment type="caution">
    <text evidence="4">The sequence shown here is derived from an EMBL/GenBank/DDBJ whole genome shotgun (WGS) entry which is preliminary data.</text>
</comment>
<dbReference type="GO" id="GO:0003964">
    <property type="term" value="F:RNA-directed DNA polymerase activity"/>
    <property type="evidence" value="ECO:0007669"/>
    <property type="project" value="UniProtKB-KW"/>
</dbReference>
<dbReference type="CDD" id="cd01651">
    <property type="entry name" value="RT_G2_intron"/>
    <property type="match status" value="1"/>
</dbReference>
<comment type="similarity">
    <text evidence="1">Belongs to the bacterial reverse transcriptase family.</text>
</comment>
<proteinExistence type="inferred from homology"/>
<accession>A0ABV4EQM5</accession>
<reference evidence="4 5" key="1">
    <citation type="submission" date="2024-07" db="EMBL/GenBank/DDBJ databases">
        <title>Genomic Encyclopedia of Type Strains, Phase V (KMG-V): Genome sequencing to study the core and pangenomes of soil and plant-associated prokaryotes.</title>
        <authorList>
            <person name="Whitman W."/>
        </authorList>
    </citation>
    <scope>NUCLEOTIDE SEQUENCE [LARGE SCALE GENOMIC DNA]</scope>
    <source>
        <strain evidence="4 5">USDA 415</strain>
    </source>
</reference>
<dbReference type="Gene3D" id="3.30.70.270">
    <property type="match status" value="1"/>
</dbReference>
<organism evidence="4 5">
    <name type="scientific">Bradyrhizobium elkanii</name>
    <dbReference type="NCBI Taxonomy" id="29448"/>
    <lineage>
        <taxon>Bacteria</taxon>
        <taxon>Pseudomonadati</taxon>
        <taxon>Pseudomonadota</taxon>
        <taxon>Alphaproteobacteria</taxon>
        <taxon>Hyphomicrobiales</taxon>
        <taxon>Nitrobacteraceae</taxon>
        <taxon>Bradyrhizobium</taxon>
    </lineage>
</organism>
<evidence type="ECO:0000313" key="5">
    <source>
        <dbReference type="Proteomes" id="UP001565471"/>
    </source>
</evidence>
<dbReference type="PANTHER" id="PTHR34047:SF8">
    <property type="entry name" value="PROTEIN YKFC"/>
    <property type="match status" value="1"/>
</dbReference>
<keyword evidence="5" id="KW-1185">Reference proteome</keyword>
<dbReference type="InterPro" id="IPR000477">
    <property type="entry name" value="RT_dom"/>
</dbReference>
<feature type="compositionally biased region" description="Basic and acidic residues" evidence="2">
    <location>
        <begin position="26"/>
        <end position="42"/>
    </location>
</feature>
<evidence type="ECO:0000313" key="4">
    <source>
        <dbReference type="EMBL" id="MEY9313439.1"/>
    </source>
</evidence>
<dbReference type="EC" id="2.7.7.49" evidence="4"/>
<dbReference type="SUPFAM" id="SSF56672">
    <property type="entry name" value="DNA/RNA polymerases"/>
    <property type="match status" value="1"/>
</dbReference>
<protein>
    <submittedName>
        <fullName evidence="4">RNA-directed DNA polymerase</fullName>
        <ecNumber evidence="4">2.7.7.49</ecNumber>
    </submittedName>
</protein>
<feature type="compositionally biased region" description="Polar residues" evidence="2">
    <location>
        <begin position="11"/>
        <end position="23"/>
    </location>
</feature>
<keyword evidence="4" id="KW-0808">Transferase</keyword>
<gene>
    <name evidence="4" type="ORF">ABIF29_000238</name>
</gene>
<dbReference type="InterPro" id="IPR043502">
    <property type="entry name" value="DNA/RNA_pol_sf"/>
</dbReference>
<dbReference type="InterPro" id="IPR030931">
    <property type="entry name" value="Group_II_RT_mat"/>
</dbReference>
<dbReference type="Pfam" id="PF00078">
    <property type="entry name" value="RVT_1"/>
    <property type="match status" value="1"/>
</dbReference>
<dbReference type="NCBIfam" id="TIGR04416">
    <property type="entry name" value="group_II_RT_mat"/>
    <property type="match status" value="1"/>
</dbReference>
<dbReference type="InterPro" id="IPR043128">
    <property type="entry name" value="Rev_trsase/Diguanyl_cyclase"/>
</dbReference>
<dbReference type="InterPro" id="IPR051083">
    <property type="entry name" value="GrpII_Intron_Splice-Mob/Def"/>
</dbReference>
<feature type="domain" description="Reverse transcriptase" evidence="3">
    <location>
        <begin position="154"/>
        <end position="405"/>
    </location>
</feature>
<dbReference type="Proteomes" id="UP001565471">
    <property type="component" value="Unassembled WGS sequence"/>
</dbReference>
<dbReference type="PANTHER" id="PTHR34047">
    <property type="entry name" value="NUCLEAR INTRON MATURASE 1, MITOCHONDRIAL-RELATED"/>
    <property type="match status" value="1"/>
</dbReference>
<evidence type="ECO:0000259" key="3">
    <source>
        <dbReference type="PROSITE" id="PS50878"/>
    </source>
</evidence>